<proteinExistence type="predicted"/>
<dbReference type="RefSeq" id="WP_379040660.1">
    <property type="nucleotide sequence ID" value="NZ_JBHSKW010000005.1"/>
</dbReference>
<reference evidence="3" key="1">
    <citation type="journal article" date="2019" name="Int. J. Syst. Evol. Microbiol.">
        <title>The Global Catalogue of Microorganisms (GCM) 10K type strain sequencing project: providing services to taxonomists for standard genome sequencing and annotation.</title>
        <authorList>
            <consortium name="The Broad Institute Genomics Platform"/>
            <consortium name="The Broad Institute Genome Sequencing Center for Infectious Disease"/>
            <person name="Wu L."/>
            <person name="Ma J."/>
        </authorList>
    </citation>
    <scope>NUCLEOTIDE SEQUENCE [LARGE SCALE GENOMIC DNA]</scope>
    <source>
        <strain evidence="3">KCTC 42456</strain>
    </source>
</reference>
<protein>
    <submittedName>
        <fullName evidence="2">DUF4112 domain-containing protein</fullName>
    </submittedName>
</protein>
<feature type="transmembrane region" description="Helical" evidence="1">
    <location>
        <begin position="76"/>
        <end position="96"/>
    </location>
</feature>
<feature type="transmembrane region" description="Helical" evidence="1">
    <location>
        <begin position="126"/>
        <end position="153"/>
    </location>
</feature>
<dbReference type="PANTHER" id="PTHR35519:SF2">
    <property type="entry name" value="PH DOMAIN PROTEIN"/>
    <property type="match status" value="1"/>
</dbReference>
<sequence>MKDTASQTPIHPKLKSISKISKLMDSQFEIGGFKFGLDPILNFVPFAGDAFTGIISIGLVYAMYKNGASSKLIVKMLWNVFLDVLIGAIPVLGWIFDFYFKANNRNIALLNEHYLEGKHSGSAKGILTWILVAFILLIGLAFYTVWLITSWLVGVIF</sequence>
<keyword evidence="3" id="KW-1185">Reference proteome</keyword>
<name>A0ABW5TR18_9SPHI</name>
<keyword evidence="1" id="KW-0812">Transmembrane</keyword>
<feature type="transmembrane region" description="Helical" evidence="1">
    <location>
        <begin position="43"/>
        <end position="64"/>
    </location>
</feature>
<dbReference type="EMBL" id="JBHULV010000008">
    <property type="protein sequence ID" value="MFD2730566.1"/>
    <property type="molecule type" value="Genomic_DNA"/>
</dbReference>
<dbReference type="InterPro" id="IPR025187">
    <property type="entry name" value="DUF4112"/>
</dbReference>
<evidence type="ECO:0000313" key="2">
    <source>
        <dbReference type="EMBL" id="MFD2730566.1"/>
    </source>
</evidence>
<dbReference type="PANTHER" id="PTHR35519">
    <property type="entry name" value="MEMBRANE PROTEINS"/>
    <property type="match status" value="1"/>
</dbReference>
<dbReference type="Pfam" id="PF13430">
    <property type="entry name" value="DUF4112"/>
    <property type="match status" value="1"/>
</dbReference>
<accession>A0ABW5TR18</accession>
<organism evidence="2 3">
    <name type="scientific">Pedobacter alpinus</name>
    <dbReference type="NCBI Taxonomy" id="1590643"/>
    <lineage>
        <taxon>Bacteria</taxon>
        <taxon>Pseudomonadati</taxon>
        <taxon>Bacteroidota</taxon>
        <taxon>Sphingobacteriia</taxon>
        <taxon>Sphingobacteriales</taxon>
        <taxon>Sphingobacteriaceae</taxon>
        <taxon>Pedobacter</taxon>
    </lineage>
</organism>
<evidence type="ECO:0000313" key="3">
    <source>
        <dbReference type="Proteomes" id="UP001597546"/>
    </source>
</evidence>
<gene>
    <name evidence="2" type="ORF">ACFSSE_02520</name>
</gene>
<keyword evidence="1" id="KW-1133">Transmembrane helix</keyword>
<keyword evidence="1" id="KW-0472">Membrane</keyword>
<comment type="caution">
    <text evidence="2">The sequence shown here is derived from an EMBL/GenBank/DDBJ whole genome shotgun (WGS) entry which is preliminary data.</text>
</comment>
<dbReference type="Proteomes" id="UP001597546">
    <property type="component" value="Unassembled WGS sequence"/>
</dbReference>
<evidence type="ECO:0000256" key="1">
    <source>
        <dbReference type="SAM" id="Phobius"/>
    </source>
</evidence>